<evidence type="ECO:0000256" key="6">
    <source>
        <dbReference type="ARBA" id="ARBA00023242"/>
    </source>
</evidence>
<evidence type="ECO:0000259" key="8">
    <source>
        <dbReference type="PROSITE" id="PS50904"/>
    </source>
</evidence>
<comment type="caution">
    <text evidence="9">The sequence shown here is derived from an EMBL/GenBank/DDBJ whole genome shotgun (WGS) entry which is preliminary data.</text>
</comment>
<evidence type="ECO:0000313" key="10">
    <source>
        <dbReference type="Proteomes" id="UP000305647"/>
    </source>
</evidence>
<keyword evidence="7" id="KW-0175">Coiled coil</keyword>
<name>A0A4T0T000_9BASI</name>
<evidence type="ECO:0000256" key="7">
    <source>
        <dbReference type="SAM" id="Coils"/>
    </source>
</evidence>
<evidence type="ECO:0000256" key="3">
    <source>
        <dbReference type="ARBA" id="ARBA00022664"/>
    </source>
</evidence>
<feature type="coiled-coil region" evidence="7">
    <location>
        <begin position="364"/>
        <end position="394"/>
    </location>
</feature>
<dbReference type="Proteomes" id="UP000305647">
    <property type="component" value="Unassembled WGS sequence"/>
</dbReference>
<keyword evidence="4" id="KW-0747">Spliceosome</keyword>
<protein>
    <recommendedName>
        <fullName evidence="8">PRELI/MSF1 domain-containing protein</fullName>
    </recommendedName>
</protein>
<evidence type="ECO:0000256" key="5">
    <source>
        <dbReference type="ARBA" id="ARBA00023187"/>
    </source>
</evidence>
<dbReference type="GO" id="GO:0000974">
    <property type="term" value="C:Prp19 complex"/>
    <property type="evidence" value="ECO:0007669"/>
    <property type="project" value="TreeGrafter"/>
</dbReference>
<proteinExistence type="inferred from homology"/>
<dbReference type="EMBL" id="SPRO01000016">
    <property type="protein sequence ID" value="TIC30823.1"/>
    <property type="molecule type" value="Genomic_DNA"/>
</dbReference>
<organism evidence="9 10">
    <name type="scientific">Wallemia mellicola</name>
    <dbReference type="NCBI Taxonomy" id="1708541"/>
    <lineage>
        <taxon>Eukaryota</taxon>
        <taxon>Fungi</taxon>
        <taxon>Dikarya</taxon>
        <taxon>Basidiomycota</taxon>
        <taxon>Wallemiomycotina</taxon>
        <taxon>Wallemiomycetes</taxon>
        <taxon>Wallemiales</taxon>
        <taxon>Wallemiaceae</taxon>
        <taxon>Wallemia</taxon>
    </lineage>
</organism>
<dbReference type="AlphaFoldDB" id="A0A4T0T000"/>
<accession>A0A4T0T000</accession>
<dbReference type="Pfam" id="PF04707">
    <property type="entry name" value="PRELI"/>
    <property type="match status" value="1"/>
</dbReference>
<keyword evidence="3" id="KW-0507">mRNA processing</keyword>
<keyword evidence="5" id="KW-0508">mRNA splicing</keyword>
<dbReference type="GO" id="GO:0006397">
    <property type="term" value="P:mRNA processing"/>
    <property type="evidence" value="ECO:0007669"/>
    <property type="project" value="UniProtKB-KW"/>
</dbReference>
<dbReference type="PANTHER" id="PTHR13296">
    <property type="entry name" value="BCAS2 PROTEIN"/>
    <property type="match status" value="1"/>
</dbReference>
<dbReference type="InterPro" id="IPR008409">
    <property type="entry name" value="SPF27"/>
</dbReference>
<sequence>MVNSFSISSLYDAPFNICARAFFLRYPNPYAGHIVSVDVLSREITPDKKLKSVRLILKRGQLPKWLPKNLVEKAESWVLEESIIDPLNKRLNSKSYNVDHIKLMRLIEEASFTAEKTNTTRHETTATVISNIGTSTSSWMDIGVKAMRSRIENYTIKRFQKGLHKQRAGYLHTLDNIGDGYGHSLKLFTLLAYELLHTLENAIFFGICANNNPVIVSSSPIAAISCNHYLMATKEDYKLDSLPYYDKELENDTKLRDAAAKLIADELANSESRDLSGELGDDISTGFLTSSDLLRQEMERAGKGIQLDSFDASRYALAEPEVENVSEWKKSYNNAVIASEYQQLRSSNLDLLSALGANAWKLSNHTLDADARSLEQQSEQINNKIIDINRLRKSEQTKIGENLNTLEKSWGGLVSNNLELEVATIALEVELAQLAEREQQLRASLQ</sequence>
<comment type="similarity">
    <text evidence="2">Belongs to the SPF27 family.</text>
</comment>
<dbReference type="Pfam" id="PF05700">
    <property type="entry name" value="BCAS2"/>
    <property type="match status" value="1"/>
</dbReference>
<dbReference type="InterPro" id="IPR006797">
    <property type="entry name" value="PRELI/MSF1_dom"/>
</dbReference>
<dbReference type="GO" id="GO:0071013">
    <property type="term" value="C:catalytic step 2 spliceosome"/>
    <property type="evidence" value="ECO:0007669"/>
    <property type="project" value="TreeGrafter"/>
</dbReference>
<evidence type="ECO:0000313" key="9">
    <source>
        <dbReference type="EMBL" id="TIC30823.1"/>
    </source>
</evidence>
<dbReference type="GO" id="GO:0071011">
    <property type="term" value="C:precatalytic spliceosome"/>
    <property type="evidence" value="ECO:0007669"/>
    <property type="project" value="TreeGrafter"/>
</dbReference>
<reference evidence="9 10" key="1">
    <citation type="submission" date="2019-03" db="EMBL/GenBank/DDBJ databases">
        <title>Sequencing 25 genomes of Wallemia mellicola.</title>
        <authorList>
            <person name="Gostincar C."/>
        </authorList>
    </citation>
    <scope>NUCLEOTIDE SEQUENCE [LARGE SCALE GENOMIC DNA]</scope>
    <source>
        <strain evidence="9 10">EXF-8738</strain>
    </source>
</reference>
<keyword evidence="6" id="KW-0539">Nucleus</keyword>
<evidence type="ECO:0000256" key="4">
    <source>
        <dbReference type="ARBA" id="ARBA00022728"/>
    </source>
</evidence>
<dbReference type="PROSITE" id="PS50904">
    <property type="entry name" value="PRELI_MSF1"/>
    <property type="match status" value="1"/>
</dbReference>
<evidence type="ECO:0000256" key="1">
    <source>
        <dbReference type="ARBA" id="ARBA00004123"/>
    </source>
</evidence>
<feature type="domain" description="PRELI/MSF1" evidence="8">
    <location>
        <begin position="2"/>
        <end position="182"/>
    </location>
</feature>
<comment type="subcellular location">
    <subcellularLocation>
        <location evidence="1">Nucleus</location>
    </subcellularLocation>
</comment>
<dbReference type="PANTHER" id="PTHR13296:SF0">
    <property type="entry name" value="PRE-MRNA-SPLICING FACTOR SPF27"/>
    <property type="match status" value="1"/>
</dbReference>
<dbReference type="GO" id="GO:0008380">
    <property type="term" value="P:RNA splicing"/>
    <property type="evidence" value="ECO:0007669"/>
    <property type="project" value="UniProtKB-KW"/>
</dbReference>
<gene>
    <name evidence="9" type="ORF">E3Q10_01945</name>
</gene>
<evidence type="ECO:0000256" key="2">
    <source>
        <dbReference type="ARBA" id="ARBA00010788"/>
    </source>
</evidence>